<evidence type="ECO:0000313" key="2">
    <source>
        <dbReference type="EMBL" id="SPC77926.1"/>
    </source>
</evidence>
<name>A0A2N9EG38_FAGSY</name>
<evidence type="ECO:0000256" key="1">
    <source>
        <dbReference type="SAM" id="MobiDB-lite"/>
    </source>
</evidence>
<gene>
    <name evidence="2" type="ORF">FSB_LOCUS5808</name>
</gene>
<accession>A0A2N9EG38</accession>
<sequence>MKTLMRRSDYIICVLQNGRSNLLADYGPWSPRNSPLGRAAASPTGCAAHPHDSHWAYISTTPCTAAPPPGLLAHSQNWPPRDSLSPTPCPLRRLSHSSPHLSPILISM</sequence>
<feature type="region of interest" description="Disordered" evidence="1">
    <location>
        <begin position="72"/>
        <end position="96"/>
    </location>
</feature>
<reference evidence="2" key="1">
    <citation type="submission" date="2018-02" db="EMBL/GenBank/DDBJ databases">
        <authorList>
            <person name="Cohen D.B."/>
            <person name="Kent A.D."/>
        </authorList>
    </citation>
    <scope>NUCLEOTIDE SEQUENCE</scope>
</reference>
<dbReference type="AlphaFoldDB" id="A0A2N9EG38"/>
<proteinExistence type="predicted"/>
<organism evidence="2">
    <name type="scientific">Fagus sylvatica</name>
    <name type="common">Beechnut</name>
    <dbReference type="NCBI Taxonomy" id="28930"/>
    <lineage>
        <taxon>Eukaryota</taxon>
        <taxon>Viridiplantae</taxon>
        <taxon>Streptophyta</taxon>
        <taxon>Embryophyta</taxon>
        <taxon>Tracheophyta</taxon>
        <taxon>Spermatophyta</taxon>
        <taxon>Magnoliopsida</taxon>
        <taxon>eudicotyledons</taxon>
        <taxon>Gunneridae</taxon>
        <taxon>Pentapetalae</taxon>
        <taxon>rosids</taxon>
        <taxon>fabids</taxon>
        <taxon>Fagales</taxon>
        <taxon>Fagaceae</taxon>
        <taxon>Fagus</taxon>
    </lineage>
</organism>
<protein>
    <submittedName>
        <fullName evidence="2">Uncharacterized protein</fullName>
    </submittedName>
</protein>
<dbReference type="EMBL" id="OIVN01000302">
    <property type="protein sequence ID" value="SPC77926.1"/>
    <property type="molecule type" value="Genomic_DNA"/>
</dbReference>